<dbReference type="Gene3D" id="1.10.340.70">
    <property type="match status" value="1"/>
</dbReference>
<reference evidence="4" key="1">
    <citation type="submission" date="2022-11" db="UniProtKB">
        <authorList>
            <consortium name="EnsemblMetazoa"/>
        </authorList>
    </citation>
    <scope>IDENTIFICATION</scope>
</reference>
<dbReference type="Pfam" id="PF17919">
    <property type="entry name" value="RT_RNaseH_2"/>
    <property type="match status" value="1"/>
</dbReference>
<feature type="region of interest" description="Disordered" evidence="1">
    <location>
        <begin position="814"/>
        <end position="852"/>
    </location>
</feature>
<evidence type="ECO:0000313" key="4">
    <source>
        <dbReference type="EnsemblMetazoa" id="XP_020898619.1"/>
    </source>
</evidence>
<dbReference type="FunFam" id="3.30.70.270:FF:000020">
    <property type="entry name" value="Transposon Tf2-6 polyprotein-like Protein"/>
    <property type="match status" value="1"/>
</dbReference>
<dbReference type="OrthoDB" id="5986604at2759"/>
<keyword evidence="5" id="KW-1185">Reference proteome</keyword>
<dbReference type="Pfam" id="PF00665">
    <property type="entry name" value="rve"/>
    <property type="match status" value="1"/>
</dbReference>
<dbReference type="InterPro" id="IPR041588">
    <property type="entry name" value="Integrase_H2C2"/>
</dbReference>
<evidence type="ECO:0000259" key="3">
    <source>
        <dbReference type="PROSITE" id="PS50994"/>
    </source>
</evidence>
<dbReference type="GeneID" id="110237377"/>
<dbReference type="PROSITE" id="PS50994">
    <property type="entry name" value="INTEGRASE"/>
    <property type="match status" value="1"/>
</dbReference>
<protein>
    <recommendedName>
        <fullName evidence="6">Polyprotein</fullName>
    </recommendedName>
</protein>
<dbReference type="InterPro" id="IPR043128">
    <property type="entry name" value="Rev_trsase/Diguanyl_cyclase"/>
</dbReference>
<dbReference type="Pfam" id="PF17921">
    <property type="entry name" value="Integrase_H2C2"/>
    <property type="match status" value="1"/>
</dbReference>
<dbReference type="PANTHER" id="PTHR37984">
    <property type="entry name" value="PROTEIN CBG26694"/>
    <property type="match status" value="1"/>
</dbReference>
<dbReference type="Gene3D" id="3.30.420.10">
    <property type="entry name" value="Ribonuclease H-like superfamily/Ribonuclease H"/>
    <property type="match status" value="1"/>
</dbReference>
<evidence type="ECO:0000256" key="1">
    <source>
        <dbReference type="SAM" id="MobiDB-lite"/>
    </source>
</evidence>
<proteinExistence type="predicted"/>
<name>A0A913X459_EXADI</name>
<dbReference type="FunFam" id="1.10.340.70:FF:000003">
    <property type="entry name" value="Protein CBG25708"/>
    <property type="match status" value="1"/>
</dbReference>
<accession>A0A913X459</accession>
<dbReference type="Pfam" id="PF00078">
    <property type="entry name" value="RVT_1"/>
    <property type="match status" value="1"/>
</dbReference>
<dbReference type="GO" id="GO:0015074">
    <property type="term" value="P:DNA integration"/>
    <property type="evidence" value="ECO:0007669"/>
    <property type="project" value="InterPro"/>
</dbReference>
<feature type="domain" description="Integrase catalytic" evidence="3">
    <location>
        <begin position="524"/>
        <end position="674"/>
    </location>
</feature>
<dbReference type="InterPro" id="IPR012337">
    <property type="entry name" value="RNaseH-like_sf"/>
</dbReference>
<dbReference type="RefSeq" id="XP_020898619.1">
    <property type="nucleotide sequence ID" value="XM_021042960.1"/>
</dbReference>
<dbReference type="CDD" id="cd01647">
    <property type="entry name" value="RT_LTR"/>
    <property type="match status" value="1"/>
</dbReference>
<dbReference type="Gene3D" id="3.10.10.10">
    <property type="entry name" value="HIV Type 1 Reverse Transcriptase, subunit A, domain 1"/>
    <property type="match status" value="1"/>
</dbReference>
<dbReference type="AlphaFoldDB" id="A0A913X459"/>
<dbReference type="InterPro" id="IPR036397">
    <property type="entry name" value="RNaseH_sf"/>
</dbReference>
<organism evidence="4 5">
    <name type="scientific">Exaiptasia diaphana</name>
    <name type="common">Tropical sea anemone</name>
    <name type="synonym">Aiptasia pulchella</name>
    <dbReference type="NCBI Taxonomy" id="2652724"/>
    <lineage>
        <taxon>Eukaryota</taxon>
        <taxon>Metazoa</taxon>
        <taxon>Cnidaria</taxon>
        <taxon>Anthozoa</taxon>
        <taxon>Hexacorallia</taxon>
        <taxon>Actiniaria</taxon>
        <taxon>Aiptasiidae</taxon>
        <taxon>Exaiptasia</taxon>
    </lineage>
</organism>
<dbReference type="SUPFAM" id="SSF53098">
    <property type="entry name" value="Ribonuclease H-like"/>
    <property type="match status" value="1"/>
</dbReference>
<dbReference type="InterPro" id="IPR041577">
    <property type="entry name" value="RT_RNaseH_2"/>
</dbReference>
<evidence type="ECO:0008006" key="6">
    <source>
        <dbReference type="Google" id="ProtNLM"/>
    </source>
</evidence>
<evidence type="ECO:0000313" key="5">
    <source>
        <dbReference type="Proteomes" id="UP000887567"/>
    </source>
</evidence>
<dbReference type="SUPFAM" id="SSF56672">
    <property type="entry name" value="DNA/RNA polymerases"/>
    <property type="match status" value="1"/>
</dbReference>
<dbReference type="InterPro" id="IPR000477">
    <property type="entry name" value="RT_dom"/>
</dbReference>
<dbReference type="CDD" id="cd09274">
    <property type="entry name" value="RNase_HI_RT_Ty3"/>
    <property type="match status" value="1"/>
</dbReference>
<dbReference type="PROSITE" id="PS50878">
    <property type="entry name" value="RT_POL"/>
    <property type="match status" value="1"/>
</dbReference>
<dbReference type="Gene3D" id="3.30.70.270">
    <property type="match status" value="2"/>
</dbReference>
<dbReference type="PANTHER" id="PTHR37984:SF13">
    <property type="entry name" value="RIBONUCLEASE H"/>
    <property type="match status" value="1"/>
</dbReference>
<feature type="domain" description="Reverse transcriptase" evidence="2">
    <location>
        <begin position="10"/>
        <end position="188"/>
    </location>
</feature>
<dbReference type="OMA" id="SHTHEAC"/>
<dbReference type="EnsemblMetazoa" id="XM_021042960.1">
    <property type="protein sequence ID" value="XP_020898619.1"/>
    <property type="gene ID" value="LOC110237377"/>
</dbReference>
<dbReference type="GO" id="GO:0003676">
    <property type="term" value="F:nucleic acid binding"/>
    <property type="evidence" value="ECO:0007669"/>
    <property type="project" value="InterPro"/>
</dbReference>
<dbReference type="InterPro" id="IPR043502">
    <property type="entry name" value="DNA/RNA_pol_sf"/>
</dbReference>
<dbReference type="Proteomes" id="UP000887567">
    <property type="component" value="Unplaced"/>
</dbReference>
<dbReference type="KEGG" id="epa:110237377"/>
<dbReference type="InterPro" id="IPR001584">
    <property type="entry name" value="Integrase_cat-core"/>
</dbReference>
<evidence type="ECO:0000259" key="2">
    <source>
        <dbReference type="PROSITE" id="PS50878"/>
    </source>
</evidence>
<dbReference type="FunFam" id="3.30.420.10:FF:000063">
    <property type="entry name" value="Retrovirus-related Pol polyprotein from transposon 297-like Protein"/>
    <property type="match status" value="1"/>
</dbReference>
<dbReference type="InterPro" id="IPR050951">
    <property type="entry name" value="Retrovirus_Pol_polyprotein"/>
</dbReference>
<sequence>VDKELDRLLEEEVIEPVKFSDWAAAIVPVIKPDGEVRICGDFKVTVNQAAKLEQYPLPTMEDLRFKLAGGSRFTKLDLSHAYFQLMLDEESKVYTTINTHCGLFQYNRLPFGISSATAIFQRTIESLLQGIENTAVYIDDIILTGKNDKEHMDTLDQVLKGLEDAGLRLKRSKCIFMAEEVTCLGHRIDKAGIHPVPDKVEAIANARRPTNVGELKSFLGLLNYYGKFLPDLSTRLATLHKLLRKEQKWSWRKEQQQSFDDVKKLILSADFLAHYDPRKELLLQCDASPYGVGAVLSVKEPNGIERPVGFASRSLTDEERNYSQLDREGLAIIFGLKKFHKVQRWALLLRGYEYHIVYRPGQSNGNADCLSRLPLPGPKKPKVEEKRVLLIEELDHSTVTASQVQQWTSRDTVLANREYVLRRWPEDENDLVTAPYRVRKHELSVEDGVLLWGARVIVPPQGRELVIEELHVAHPGINRMKALARSYVWWPKMEHDIEQAVKKCDTCQLNRNSPSTAPLHPWEQPEKPWSRVHIDYAGPFMGYMILIQVDATTKWIEATVMPSTKAEATVKQLRETFARHGIPEVLVSDNASIFRGEVFEEFMRKNGIIHVTSAPYHPSSNGLAERAVQTVKAGLKKTPGDTIRTKLSRFLFQYRMTPSGATGKSPSELLNHRKMRSLLDLLHPNLQGKVHKKQMELKAKHDGGKVLRSYQVGETVSVKNFANGAKWLPGTIDRVTGPVSYEISLIDGRIVRRHVDHIITRQLPSIPSAMFPHNSTPSVAAPTEPQILQEQTPVSTPLQPATLQESVTEDILLSQPESRKEHSTQIESATKPTVAEQSPPVRRSNRETKLPTHLQDYQLNYVTL</sequence>